<dbReference type="PRINTS" id="PR01415">
    <property type="entry name" value="ANKYRIN"/>
</dbReference>
<reference evidence="5" key="3">
    <citation type="submission" date="2015-06" db="UniProtKB">
        <authorList>
            <consortium name="EnsemblMetazoa"/>
        </authorList>
    </citation>
    <scope>IDENTIFICATION</scope>
</reference>
<keyword evidence="1" id="KW-0677">Repeat</keyword>
<dbReference type="InterPro" id="IPR050745">
    <property type="entry name" value="Multifunctional_regulatory"/>
</dbReference>
<keyword evidence="2 3" id="KW-0040">ANK repeat</keyword>
<dbReference type="PANTHER" id="PTHR24189:SF50">
    <property type="entry name" value="ANKYRIN REPEAT AND SOCS BOX PROTEIN 2"/>
    <property type="match status" value="1"/>
</dbReference>
<dbReference type="SMART" id="SM00248">
    <property type="entry name" value="ANK"/>
    <property type="match status" value="5"/>
</dbReference>
<dbReference type="Proteomes" id="UP000014760">
    <property type="component" value="Unassembled WGS sequence"/>
</dbReference>
<evidence type="ECO:0000256" key="3">
    <source>
        <dbReference type="PROSITE-ProRule" id="PRU00023"/>
    </source>
</evidence>
<dbReference type="Gene3D" id="1.25.40.20">
    <property type="entry name" value="Ankyrin repeat-containing domain"/>
    <property type="match status" value="3"/>
</dbReference>
<dbReference type="Pfam" id="PF00023">
    <property type="entry name" value="Ank"/>
    <property type="match status" value="1"/>
</dbReference>
<feature type="repeat" description="ANK" evidence="3">
    <location>
        <begin position="117"/>
        <end position="149"/>
    </location>
</feature>
<organism evidence="4">
    <name type="scientific">Capitella teleta</name>
    <name type="common">Polychaete worm</name>
    <dbReference type="NCBI Taxonomy" id="283909"/>
    <lineage>
        <taxon>Eukaryota</taxon>
        <taxon>Metazoa</taxon>
        <taxon>Spiralia</taxon>
        <taxon>Lophotrochozoa</taxon>
        <taxon>Annelida</taxon>
        <taxon>Polychaeta</taxon>
        <taxon>Sedentaria</taxon>
        <taxon>Scolecida</taxon>
        <taxon>Capitellidae</taxon>
        <taxon>Capitella</taxon>
    </lineage>
</organism>
<sequence>MPDSATEALDKVVDDHWKQSTKPLGQQFLEAISRQKTDTIARLLKTTHVSKEELDAALVLSSALGQTQVCRLLLKNGADPCASEHPKQHAERHGTTPPAFSVRQAHTQAWLAQHTSVGGTALHRAAENNQVDCAKILLKYRSKINATDHNGITALMVSCTCPAGTEMTCLLASKKGCDVNMAETRMGRTALHYAAQSGNAESVSILLDAGADVDAQDLQQNTALILSATPCPGNSADDEGGQARALECMKVLLEGNCFVNLFNRDSETALHRAVENRSLEGVSLLLRYGAIVHPEIIRDACLLIRDEKIVQVLLQADNSLHDDFLLTILIALIVSETSGWMFNNENQQDQVHFAAKYLIQRISDINSLDSFLHQLRPAEIETMFGEDFAHQFKKSAKSDLVLFGLFGLALRYGKYGVARLIYLSGSDVTLMRMIRDTEVGKYLREHSYNSGWIGEALDGPAPLKILARTACRRLTVSGRSAILSCHSASFEDFLNMTDLDKVQPFDATVKEVGEAMLDQSYSGREMSKAARQQVLWLYN</sequence>
<dbReference type="EMBL" id="AMQN01001147">
    <property type="status" value="NOT_ANNOTATED_CDS"/>
    <property type="molecule type" value="Genomic_DNA"/>
</dbReference>
<dbReference type="SUPFAM" id="SSF48403">
    <property type="entry name" value="Ankyrin repeat"/>
    <property type="match status" value="2"/>
</dbReference>
<evidence type="ECO:0000256" key="2">
    <source>
        <dbReference type="ARBA" id="ARBA00023043"/>
    </source>
</evidence>
<name>R7UV12_CAPTE</name>
<gene>
    <name evidence="4" type="ORF">CAPTEDRAFT_190150</name>
</gene>
<dbReference type="AlphaFoldDB" id="R7UV12"/>
<dbReference type="HOGENOM" id="CLU_505523_0_0_1"/>
<dbReference type="Pfam" id="PF12796">
    <property type="entry name" value="Ank_2"/>
    <property type="match status" value="1"/>
</dbReference>
<evidence type="ECO:0000256" key="1">
    <source>
        <dbReference type="ARBA" id="ARBA00022737"/>
    </source>
</evidence>
<dbReference type="InterPro" id="IPR002110">
    <property type="entry name" value="Ankyrin_rpt"/>
</dbReference>
<protein>
    <submittedName>
        <fullName evidence="4 5">Uncharacterized protein</fullName>
    </submittedName>
</protein>
<keyword evidence="6" id="KW-1185">Reference proteome</keyword>
<feature type="repeat" description="ANK" evidence="3">
    <location>
        <begin position="265"/>
        <end position="290"/>
    </location>
</feature>
<accession>R7UV12</accession>
<dbReference type="EnsemblMetazoa" id="CapteT190150">
    <property type="protein sequence ID" value="CapteP190150"/>
    <property type="gene ID" value="CapteG190150"/>
</dbReference>
<dbReference type="STRING" id="283909.R7UV12"/>
<evidence type="ECO:0000313" key="5">
    <source>
        <dbReference type="EnsemblMetazoa" id="CapteP190150"/>
    </source>
</evidence>
<reference evidence="6" key="1">
    <citation type="submission" date="2012-12" db="EMBL/GenBank/DDBJ databases">
        <authorList>
            <person name="Hellsten U."/>
            <person name="Grimwood J."/>
            <person name="Chapman J.A."/>
            <person name="Shapiro H."/>
            <person name="Aerts A."/>
            <person name="Otillar R.P."/>
            <person name="Terry A.Y."/>
            <person name="Boore J.L."/>
            <person name="Simakov O."/>
            <person name="Marletaz F."/>
            <person name="Cho S.-J."/>
            <person name="Edsinger-Gonzales E."/>
            <person name="Havlak P."/>
            <person name="Kuo D.-H."/>
            <person name="Larsson T."/>
            <person name="Lv J."/>
            <person name="Arendt D."/>
            <person name="Savage R."/>
            <person name="Osoegawa K."/>
            <person name="de Jong P."/>
            <person name="Lindberg D.R."/>
            <person name="Seaver E.C."/>
            <person name="Weisblat D.A."/>
            <person name="Putnam N.H."/>
            <person name="Grigoriev I.V."/>
            <person name="Rokhsar D.S."/>
        </authorList>
    </citation>
    <scope>NUCLEOTIDE SEQUENCE</scope>
    <source>
        <strain evidence="6">I ESC-2004</strain>
    </source>
</reference>
<reference evidence="4 6" key="2">
    <citation type="journal article" date="2013" name="Nature">
        <title>Insights into bilaterian evolution from three spiralian genomes.</title>
        <authorList>
            <person name="Simakov O."/>
            <person name="Marletaz F."/>
            <person name="Cho S.J."/>
            <person name="Edsinger-Gonzales E."/>
            <person name="Havlak P."/>
            <person name="Hellsten U."/>
            <person name="Kuo D.H."/>
            <person name="Larsson T."/>
            <person name="Lv J."/>
            <person name="Arendt D."/>
            <person name="Savage R."/>
            <person name="Osoegawa K."/>
            <person name="de Jong P."/>
            <person name="Grimwood J."/>
            <person name="Chapman J.A."/>
            <person name="Shapiro H."/>
            <person name="Aerts A."/>
            <person name="Otillar R.P."/>
            <person name="Terry A.Y."/>
            <person name="Boore J.L."/>
            <person name="Grigoriev I.V."/>
            <person name="Lindberg D.R."/>
            <person name="Seaver E.C."/>
            <person name="Weisblat D.A."/>
            <person name="Putnam N.H."/>
            <person name="Rokhsar D.S."/>
        </authorList>
    </citation>
    <scope>NUCLEOTIDE SEQUENCE</scope>
    <source>
        <strain evidence="4 6">I ESC-2004</strain>
    </source>
</reference>
<dbReference type="InterPro" id="IPR036770">
    <property type="entry name" value="Ankyrin_rpt-contain_sf"/>
</dbReference>
<feature type="repeat" description="ANK" evidence="3">
    <location>
        <begin position="186"/>
        <end position="218"/>
    </location>
</feature>
<dbReference type="PANTHER" id="PTHR24189">
    <property type="entry name" value="MYOTROPHIN"/>
    <property type="match status" value="1"/>
</dbReference>
<dbReference type="PROSITE" id="PS50088">
    <property type="entry name" value="ANK_REPEAT"/>
    <property type="match status" value="3"/>
</dbReference>
<evidence type="ECO:0000313" key="6">
    <source>
        <dbReference type="Proteomes" id="UP000014760"/>
    </source>
</evidence>
<dbReference type="OrthoDB" id="194358at2759"/>
<proteinExistence type="predicted"/>
<evidence type="ECO:0000313" key="4">
    <source>
        <dbReference type="EMBL" id="ELU07226.1"/>
    </source>
</evidence>
<dbReference type="PROSITE" id="PS50297">
    <property type="entry name" value="ANK_REP_REGION"/>
    <property type="match status" value="3"/>
</dbReference>
<dbReference type="EMBL" id="KB300094">
    <property type="protein sequence ID" value="ELU07226.1"/>
    <property type="molecule type" value="Genomic_DNA"/>
</dbReference>